<keyword evidence="3 8" id="KW-0349">Heme</keyword>
<comment type="similarity">
    <text evidence="2 9">Belongs to the cytochrome P450 family.</text>
</comment>
<feature type="region of interest" description="Disordered" evidence="10">
    <location>
        <begin position="102"/>
        <end position="131"/>
    </location>
</feature>
<keyword evidence="6 8" id="KW-0408">Iron</keyword>
<feature type="chain" id="PRO_5044847556" description="Cytochrome P450" evidence="11">
    <location>
        <begin position="30"/>
        <end position="583"/>
    </location>
</feature>
<dbReference type="InterPro" id="IPR001128">
    <property type="entry name" value="Cyt_P450"/>
</dbReference>
<evidence type="ECO:0000256" key="11">
    <source>
        <dbReference type="SAM" id="SignalP"/>
    </source>
</evidence>
<evidence type="ECO:0000313" key="13">
    <source>
        <dbReference type="Proteomes" id="UP001603857"/>
    </source>
</evidence>
<feature type="region of interest" description="Disordered" evidence="10">
    <location>
        <begin position="54"/>
        <end position="73"/>
    </location>
</feature>
<evidence type="ECO:0000256" key="7">
    <source>
        <dbReference type="ARBA" id="ARBA00023033"/>
    </source>
</evidence>
<dbReference type="GO" id="GO:0046872">
    <property type="term" value="F:metal ion binding"/>
    <property type="evidence" value="ECO:0007669"/>
    <property type="project" value="UniProtKB-KW"/>
</dbReference>
<organism evidence="12 13">
    <name type="scientific">Flemingia macrophylla</name>
    <dbReference type="NCBI Taxonomy" id="520843"/>
    <lineage>
        <taxon>Eukaryota</taxon>
        <taxon>Viridiplantae</taxon>
        <taxon>Streptophyta</taxon>
        <taxon>Embryophyta</taxon>
        <taxon>Tracheophyta</taxon>
        <taxon>Spermatophyta</taxon>
        <taxon>Magnoliopsida</taxon>
        <taxon>eudicotyledons</taxon>
        <taxon>Gunneridae</taxon>
        <taxon>Pentapetalae</taxon>
        <taxon>rosids</taxon>
        <taxon>fabids</taxon>
        <taxon>Fabales</taxon>
        <taxon>Fabaceae</taxon>
        <taxon>Papilionoideae</taxon>
        <taxon>50 kb inversion clade</taxon>
        <taxon>NPAAA clade</taxon>
        <taxon>indigoferoid/millettioid clade</taxon>
        <taxon>Phaseoleae</taxon>
        <taxon>Flemingia</taxon>
    </lineage>
</organism>
<comment type="cofactor">
    <cofactor evidence="1 8">
        <name>heme</name>
        <dbReference type="ChEBI" id="CHEBI:30413"/>
    </cofactor>
</comment>
<evidence type="ECO:0000256" key="3">
    <source>
        <dbReference type="ARBA" id="ARBA00022617"/>
    </source>
</evidence>
<keyword evidence="11" id="KW-0732">Signal</keyword>
<sequence>MESHPSFLVTSTFFLFLLWLAKTYKQAKAKGVVHNDKLPPGPWKLPLIGNLHRSTSRGRHTSTSHSSKSSPQVWTFNAPSTGITRKQKVWLIIISCHQAHGSFPNREPSSTSRGRHTSTPHPSKSSPQIWTFDAPSTGEISAMVVSSPDMVKEIMKTHDLNFVQRPQLLCPHIIADGSTNISFSPYGDYWRQIRKLCTAELFSAKRVQSFSFIREDEVAKLIRSIQLCACEGSQVNVSKTVFSLASTIASRAAFGKKSEHEDQLLGLLKQGVELTGGFDIADLFPSKKPIHFITGMKAKLEDMHKELDKILENIISEHRSKSNHGKGEAGEDFVDVLLRLQQSGSLEIPFTINNVKAIIWADRFAAGSDTSATVLEWVMSELMRNPRVMKKAQAEIREALRGKETICESDVHGLMYMKSVIKESMRLHPPAPLLLPRECREGCKIGGYEIPIKTKVIVNAWALGRDPKYWNDAEKFIPERFDGTSYDFKGNSLEYIPFGAGRRMCPGILLGLANIELPLAALLYHFDWELPNGIKPEELDMTEAFGAAVARKNTIFDTNTLSSHFLQLNNSIEDLSRLLMANL</sequence>
<evidence type="ECO:0008006" key="14">
    <source>
        <dbReference type="Google" id="ProtNLM"/>
    </source>
</evidence>
<dbReference type="InterPro" id="IPR052306">
    <property type="entry name" value="CYP450_71D"/>
</dbReference>
<dbReference type="PRINTS" id="PR00385">
    <property type="entry name" value="P450"/>
</dbReference>
<evidence type="ECO:0000256" key="2">
    <source>
        <dbReference type="ARBA" id="ARBA00010617"/>
    </source>
</evidence>
<evidence type="ECO:0000256" key="1">
    <source>
        <dbReference type="ARBA" id="ARBA00001971"/>
    </source>
</evidence>
<dbReference type="Pfam" id="PF00067">
    <property type="entry name" value="p450"/>
    <property type="match status" value="1"/>
</dbReference>
<evidence type="ECO:0000313" key="12">
    <source>
        <dbReference type="EMBL" id="KAL2339268.1"/>
    </source>
</evidence>
<keyword evidence="13" id="KW-1185">Reference proteome</keyword>
<gene>
    <name evidence="12" type="ORF">Fmac_013714</name>
</gene>
<dbReference type="Proteomes" id="UP001603857">
    <property type="component" value="Unassembled WGS sequence"/>
</dbReference>
<evidence type="ECO:0000256" key="9">
    <source>
        <dbReference type="RuleBase" id="RU000461"/>
    </source>
</evidence>
<keyword evidence="5 9" id="KW-0560">Oxidoreductase</keyword>
<dbReference type="GO" id="GO:0004497">
    <property type="term" value="F:monooxygenase activity"/>
    <property type="evidence" value="ECO:0007669"/>
    <property type="project" value="UniProtKB-KW"/>
</dbReference>
<dbReference type="PROSITE" id="PS00086">
    <property type="entry name" value="CYTOCHROME_P450"/>
    <property type="match status" value="1"/>
</dbReference>
<proteinExistence type="inferred from homology"/>
<dbReference type="InterPro" id="IPR017972">
    <property type="entry name" value="Cyt_P450_CS"/>
</dbReference>
<keyword evidence="7 9" id="KW-0503">Monooxygenase</keyword>
<evidence type="ECO:0000256" key="8">
    <source>
        <dbReference type="PIRSR" id="PIRSR602401-1"/>
    </source>
</evidence>
<evidence type="ECO:0000256" key="6">
    <source>
        <dbReference type="ARBA" id="ARBA00023004"/>
    </source>
</evidence>
<evidence type="ECO:0000256" key="4">
    <source>
        <dbReference type="ARBA" id="ARBA00022723"/>
    </source>
</evidence>
<evidence type="ECO:0000256" key="5">
    <source>
        <dbReference type="ARBA" id="ARBA00023002"/>
    </source>
</evidence>
<reference evidence="12 13" key="1">
    <citation type="submission" date="2024-08" db="EMBL/GenBank/DDBJ databases">
        <title>Insights into the chromosomal genome structure of Flemingia macrophylla.</title>
        <authorList>
            <person name="Ding Y."/>
            <person name="Zhao Y."/>
            <person name="Bi W."/>
            <person name="Wu M."/>
            <person name="Zhao G."/>
            <person name="Gong Y."/>
            <person name="Li W."/>
            <person name="Zhang P."/>
        </authorList>
    </citation>
    <scope>NUCLEOTIDE SEQUENCE [LARGE SCALE GENOMIC DNA]</scope>
    <source>
        <strain evidence="12">DYQJB</strain>
        <tissue evidence="12">Leaf</tissue>
    </source>
</reference>
<dbReference type="InterPro" id="IPR036396">
    <property type="entry name" value="Cyt_P450_sf"/>
</dbReference>
<name>A0ABD1MTX1_9FABA</name>
<accession>A0ABD1MTX1</accession>
<evidence type="ECO:0000256" key="10">
    <source>
        <dbReference type="SAM" id="MobiDB-lite"/>
    </source>
</evidence>
<dbReference type="PANTHER" id="PTHR47953:SF16">
    <property type="entry name" value="CYTOCHROME P450 71D8"/>
    <property type="match status" value="1"/>
</dbReference>
<protein>
    <recommendedName>
        <fullName evidence="14">Cytochrome P450</fullName>
    </recommendedName>
</protein>
<dbReference type="SUPFAM" id="SSF48264">
    <property type="entry name" value="Cytochrome P450"/>
    <property type="match status" value="1"/>
</dbReference>
<dbReference type="FunFam" id="1.10.630.10:FF:000043">
    <property type="entry name" value="Cytochrome P450 99A2"/>
    <property type="match status" value="1"/>
</dbReference>
<dbReference type="Gene3D" id="1.10.630.10">
    <property type="entry name" value="Cytochrome P450"/>
    <property type="match status" value="1"/>
</dbReference>
<dbReference type="InterPro" id="IPR002401">
    <property type="entry name" value="Cyt_P450_E_grp-I"/>
</dbReference>
<dbReference type="PANTHER" id="PTHR47953">
    <property type="entry name" value="OS08G0105600 PROTEIN"/>
    <property type="match status" value="1"/>
</dbReference>
<feature type="binding site" description="axial binding residue" evidence="8">
    <location>
        <position position="505"/>
    </location>
    <ligand>
        <name>heme</name>
        <dbReference type="ChEBI" id="CHEBI:30413"/>
    </ligand>
    <ligandPart>
        <name>Fe</name>
        <dbReference type="ChEBI" id="CHEBI:18248"/>
    </ligandPart>
</feature>
<comment type="caution">
    <text evidence="12">The sequence shown here is derived from an EMBL/GenBank/DDBJ whole genome shotgun (WGS) entry which is preliminary data.</text>
</comment>
<dbReference type="CDD" id="cd11072">
    <property type="entry name" value="CYP71-like"/>
    <property type="match status" value="1"/>
</dbReference>
<keyword evidence="4 8" id="KW-0479">Metal-binding</keyword>
<dbReference type="EMBL" id="JBGMDY010000004">
    <property type="protein sequence ID" value="KAL2339268.1"/>
    <property type="molecule type" value="Genomic_DNA"/>
</dbReference>
<feature type="signal peptide" evidence="11">
    <location>
        <begin position="1"/>
        <end position="29"/>
    </location>
</feature>
<dbReference type="PRINTS" id="PR00463">
    <property type="entry name" value="EP450I"/>
</dbReference>
<dbReference type="AlphaFoldDB" id="A0ABD1MTX1"/>